<feature type="domain" description="Solute-binding protein family 5" evidence="4">
    <location>
        <begin position="72"/>
        <end position="449"/>
    </location>
</feature>
<protein>
    <submittedName>
        <fullName evidence="5">ABC transporter substrate-binding protein</fullName>
    </submittedName>
</protein>
<organism evidence="5">
    <name type="scientific">Vibrio sp. HB236076</name>
    <dbReference type="NCBI Taxonomy" id="3232307"/>
    <lineage>
        <taxon>Bacteria</taxon>
        <taxon>Pseudomonadati</taxon>
        <taxon>Pseudomonadota</taxon>
        <taxon>Gammaproteobacteria</taxon>
        <taxon>Vibrionales</taxon>
        <taxon>Vibrionaceae</taxon>
        <taxon>Vibrio</taxon>
    </lineage>
</organism>
<dbReference type="KEGG" id="vih:AB0763_15445"/>
<sequence>MHNKTHIALALVGAFSTGAVAEVSEIPHGGNLTVPIINTGFVENYNPYTAGGLFDGVLYEPLMFFNNMTGKMEYRLAQSAEYSKDLTQITIRLKPDLHWSDGSPLTAQDVAFSYQLTKDVPAFDVKAIWSSGQLNSVEAMDDSRVVFKLNRPDSTFLWSLAKYHIVPKAVWQTIPTKDLPTFTNPDPVGSGPLTNIKFIKPQQMQICRNEHYYLPNRPYIDCITYRSYNDNSQVQPALMKGELDWGSNFIADVDRTYVSLDPKHHHYWYPANDAIHLYVNTKRKPFDDVRVRQALSMALNREEIVDIAAYGYPTVNHHAGGIGEFYQQYIDTNISEKYRYLTEYHPDKANQLLDEAGYKDLDGDGFRDLPNGETIAFDIDVVNGWTDWIQVVQMVSEYYQEIGIKANIKTVDWSVYDRSLKEGDYAMSINWSLIGSNPIEAYQAYYARSQIGKSWHAGHGINGEQFDKLFHDFGLTNDQEKQAVILSQLQTMTAEQLPFIPLFSNPTWFQYSTKTFVGWPNADDAYVQPSFYDGGNRNLIINHLHLKQ</sequence>
<dbReference type="Gene3D" id="3.40.190.10">
    <property type="entry name" value="Periplasmic binding protein-like II"/>
    <property type="match status" value="1"/>
</dbReference>
<feature type="signal peptide" evidence="3">
    <location>
        <begin position="1"/>
        <end position="21"/>
    </location>
</feature>
<dbReference type="GO" id="GO:0030288">
    <property type="term" value="C:outer membrane-bounded periplasmic space"/>
    <property type="evidence" value="ECO:0007669"/>
    <property type="project" value="TreeGrafter"/>
</dbReference>
<keyword evidence="2 3" id="KW-0732">Signal</keyword>
<name>A0AB39HII9_9VIBR</name>
<evidence type="ECO:0000256" key="2">
    <source>
        <dbReference type="ARBA" id="ARBA00022729"/>
    </source>
</evidence>
<evidence type="ECO:0000259" key="4">
    <source>
        <dbReference type="Pfam" id="PF00496"/>
    </source>
</evidence>
<dbReference type="RefSeq" id="WP_306099331.1">
    <property type="nucleotide sequence ID" value="NZ_CP162602.1"/>
</dbReference>
<dbReference type="Gene3D" id="3.90.76.10">
    <property type="entry name" value="Dipeptide-binding Protein, Domain 1"/>
    <property type="match status" value="1"/>
</dbReference>
<comment type="similarity">
    <text evidence="1">Belongs to the bacterial solute-binding protein 5 family.</text>
</comment>
<dbReference type="InterPro" id="IPR039424">
    <property type="entry name" value="SBP_5"/>
</dbReference>
<dbReference type="GO" id="GO:0042938">
    <property type="term" value="P:dipeptide transport"/>
    <property type="evidence" value="ECO:0007669"/>
    <property type="project" value="TreeGrafter"/>
</dbReference>
<evidence type="ECO:0000256" key="1">
    <source>
        <dbReference type="ARBA" id="ARBA00005695"/>
    </source>
</evidence>
<dbReference type="GO" id="GO:0043190">
    <property type="term" value="C:ATP-binding cassette (ABC) transporter complex"/>
    <property type="evidence" value="ECO:0007669"/>
    <property type="project" value="InterPro"/>
</dbReference>
<dbReference type="CDD" id="cd08509">
    <property type="entry name" value="PBP2_TmCBP_oligosaccharides_like"/>
    <property type="match status" value="1"/>
</dbReference>
<dbReference type="Gene3D" id="3.10.105.10">
    <property type="entry name" value="Dipeptide-binding Protein, Domain 3"/>
    <property type="match status" value="1"/>
</dbReference>
<dbReference type="InterPro" id="IPR000914">
    <property type="entry name" value="SBP_5_dom"/>
</dbReference>
<dbReference type="PANTHER" id="PTHR30290:SF38">
    <property type="entry name" value="D,D-DIPEPTIDE-BINDING PERIPLASMIC PROTEIN DDPA-RELATED"/>
    <property type="match status" value="1"/>
</dbReference>
<reference evidence="5" key="1">
    <citation type="submission" date="2024-07" db="EMBL/GenBank/DDBJ databases">
        <title>Genome Analysis of a Potential Novel Vibrio Species Secreting pH- and Thermo-stable Alginate Lyase and its Application in Producing Alginate Oligosaccharides.</title>
        <authorList>
            <person name="Huang H."/>
            <person name="Bao K."/>
        </authorList>
    </citation>
    <scope>NUCLEOTIDE SEQUENCE</scope>
    <source>
        <strain evidence="5">HB236076</strain>
        <plasmid evidence="5">p-HB236076</plasmid>
    </source>
</reference>
<dbReference type="Pfam" id="PF00496">
    <property type="entry name" value="SBP_bac_5"/>
    <property type="match status" value="1"/>
</dbReference>
<dbReference type="SUPFAM" id="SSF53850">
    <property type="entry name" value="Periplasmic binding protein-like II"/>
    <property type="match status" value="1"/>
</dbReference>
<dbReference type="AlphaFoldDB" id="A0AB39HII9"/>
<dbReference type="EMBL" id="CP162602">
    <property type="protein sequence ID" value="XDK26440.1"/>
    <property type="molecule type" value="Genomic_DNA"/>
</dbReference>
<accession>A0AB39HII9</accession>
<dbReference type="PIRSF" id="PIRSF002741">
    <property type="entry name" value="MppA"/>
    <property type="match status" value="1"/>
</dbReference>
<feature type="chain" id="PRO_5044337524" evidence="3">
    <location>
        <begin position="22"/>
        <end position="548"/>
    </location>
</feature>
<keyword evidence="5" id="KW-0614">Plasmid</keyword>
<dbReference type="PANTHER" id="PTHR30290">
    <property type="entry name" value="PERIPLASMIC BINDING COMPONENT OF ABC TRANSPORTER"/>
    <property type="match status" value="1"/>
</dbReference>
<evidence type="ECO:0000313" key="5">
    <source>
        <dbReference type="EMBL" id="XDK26440.1"/>
    </source>
</evidence>
<dbReference type="GO" id="GO:1904680">
    <property type="term" value="F:peptide transmembrane transporter activity"/>
    <property type="evidence" value="ECO:0007669"/>
    <property type="project" value="TreeGrafter"/>
</dbReference>
<geneLocation type="plasmid" evidence="5">
    <name>p-HB236076</name>
</geneLocation>
<proteinExistence type="inferred from homology"/>
<dbReference type="InterPro" id="IPR030678">
    <property type="entry name" value="Peptide/Ni-bd"/>
</dbReference>
<gene>
    <name evidence="5" type="ORF">AB0763_15445</name>
</gene>
<evidence type="ECO:0000256" key="3">
    <source>
        <dbReference type="SAM" id="SignalP"/>
    </source>
</evidence>